<dbReference type="KEGG" id="tet:TTHERM_000557949"/>
<reference evidence="3" key="1">
    <citation type="journal article" date="2006" name="PLoS Biol.">
        <title>Macronuclear genome sequence of the ciliate Tetrahymena thermophila, a model eukaryote.</title>
        <authorList>
            <person name="Eisen J.A."/>
            <person name="Coyne R.S."/>
            <person name="Wu M."/>
            <person name="Wu D."/>
            <person name="Thiagarajan M."/>
            <person name="Wortman J.R."/>
            <person name="Badger J.H."/>
            <person name="Ren Q."/>
            <person name="Amedeo P."/>
            <person name="Jones K.M."/>
            <person name="Tallon L.J."/>
            <person name="Delcher A.L."/>
            <person name="Salzberg S.L."/>
            <person name="Silva J.C."/>
            <person name="Haas B.J."/>
            <person name="Majoros W.H."/>
            <person name="Farzad M."/>
            <person name="Carlton J.M."/>
            <person name="Smith R.K. Jr."/>
            <person name="Garg J."/>
            <person name="Pearlman R.E."/>
            <person name="Karrer K.M."/>
            <person name="Sun L."/>
            <person name="Manning G."/>
            <person name="Elde N.C."/>
            <person name="Turkewitz A.P."/>
            <person name="Asai D.J."/>
            <person name="Wilkes D.E."/>
            <person name="Wang Y."/>
            <person name="Cai H."/>
            <person name="Collins K."/>
            <person name="Stewart B.A."/>
            <person name="Lee S.R."/>
            <person name="Wilamowska K."/>
            <person name="Weinberg Z."/>
            <person name="Ruzzo W.L."/>
            <person name="Wloga D."/>
            <person name="Gaertig J."/>
            <person name="Frankel J."/>
            <person name="Tsao C.-C."/>
            <person name="Gorovsky M.A."/>
            <person name="Keeling P.J."/>
            <person name="Waller R.F."/>
            <person name="Patron N.J."/>
            <person name="Cherry J.M."/>
            <person name="Stover N.A."/>
            <person name="Krieger C.J."/>
            <person name="del Toro C."/>
            <person name="Ryder H.F."/>
            <person name="Williamson S.C."/>
            <person name="Barbeau R.A."/>
            <person name="Hamilton E.P."/>
            <person name="Orias E."/>
        </authorList>
    </citation>
    <scope>NUCLEOTIDE SEQUENCE [LARGE SCALE GENOMIC DNA]</scope>
    <source>
        <strain evidence="3">SB210</strain>
    </source>
</reference>
<feature type="transmembrane region" description="Helical" evidence="1">
    <location>
        <begin position="196"/>
        <end position="219"/>
    </location>
</feature>
<dbReference type="AlphaFoldDB" id="W7XFF5"/>
<keyword evidence="3" id="KW-1185">Reference proteome</keyword>
<dbReference type="InParanoid" id="W7XFF5"/>
<evidence type="ECO:0000256" key="1">
    <source>
        <dbReference type="SAM" id="Phobius"/>
    </source>
</evidence>
<sequence length="264" mass="32571">MNLLLIYLPIKNRIVNDYYRFYLQNQYYHMKLLKQTLQEFISDLASISIGYIFGQNSHLLYSYNSYYYYYYCFMNYQDGFQVKKLIIFIQAKLFQEILFFIQMLMQSKMKMLTKAAYFLKTKISSKIGSKIKHYSKVFLYRQEIFSFLRSTYFLYGNLNLILCEGYHNLVFNNYYISHHFNFYLYYYRKFQNQWRFFFILYQAFDQILIILQFNLLAFVQNCLALFMILNLNGQQIIDDHHCWLKNQMCLIQNLIQKIQFFYQL</sequence>
<dbReference type="EMBL" id="GG662547">
    <property type="protein sequence ID" value="EWS72741.1"/>
    <property type="molecule type" value="Genomic_DNA"/>
</dbReference>
<dbReference type="RefSeq" id="XP_012654719.1">
    <property type="nucleotide sequence ID" value="XM_012799265.1"/>
</dbReference>
<protein>
    <submittedName>
        <fullName evidence="2">Transmembrane protein, putative</fullName>
    </submittedName>
</protein>
<keyword evidence="1" id="KW-0472">Membrane</keyword>
<keyword evidence="1 2" id="KW-0812">Transmembrane</keyword>
<name>W7XFF5_TETTS</name>
<organism evidence="2 3">
    <name type="scientific">Tetrahymena thermophila (strain SB210)</name>
    <dbReference type="NCBI Taxonomy" id="312017"/>
    <lineage>
        <taxon>Eukaryota</taxon>
        <taxon>Sar</taxon>
        <taxon>Alveolata</taxon>
        <taxon>Ciliophora</taxon>
        <taxon>Intramacronucleata</taxon>
        <taxon>Oligohymenophorea</taxon>
        <taxon>Hymenostomatida</taxon>
        <taxon>Tetrahymenina</taxon>
        <taxon>Tetrahymenidae</taxon>
        <taxon>Tetrahymena</taxon>
    </lineage>
</organism>
<proteinExistence type="predicted"/>
<accession>W7XFF5</accession>
<dbReference type="GeneID" id="24439560"/>
<evidence type="ECO:0000313" key="2">
    <source>
        <dbReference type="EMBL" id="EWS72741.1"/>
    </source>
</evidence>
<gene>
    <name evidence="2" type="ORF">TTHERM_000557949</name>
</gene>
<evidence type="ECO:0000313" key="3">
    <source>
        <dbReference type="Proteomes" id="UP000009168"/>
    </source>
</evidence>
<keyword evidence="1" id="KW-1133">Transmembrane helix</keyword>
<dbReference type="Proteomes" id="UP000009168">
    <property type="component" value="Unassembled WGS sequence"/>
</dbReference>